<sequence>MATLNTQGISLYYEVYGNPTNPPVLLLSGLGGSGKSWSTQIDRFATDYYVVVPDHRGTGQSTHARSGHTTVQLATDMASLVEHLAVGPMHVVGASTGGAIAQYMALDHPQTVCTLTMVASFAHFDAFSTREFEVRRKMAAEWDRHTLFSGYALFLFSPKYTREHPDRVMEWIERAAVQPAEPEDREIALKRIDMIMAHDALRRLGEIQQPTLVVCGDHDFCTPLPLSEEIARAIPGSELVVVPDCGHLIEEEKKEEFFQIVSTFIGGHR</sequence>
<evidence type="ECO:0000259" key="1">
    <source>
        <dbReference type="Pfam" id="PF00561"/>
    </source>
</evidence>
<gene>
    <name evidence="2" type="ORF">EPA93_10720</name>
</gene>
<keyword evidence="2" id="KW-0378">Hydrolase</keyword>
<dbReference type="OrthoDB" id="252464at2"/>
<dbReference type="Pfam" id="PF00561">
    <property type="entry name" value="Abhydrolase_1"/>
    <property type="match status" value="1"/>
</dbReference>
<dbReference type="GO" id="GO:0016020">
    <property type="term" value="C:membrane"/>
    <property type="evidence" value="ECO:0007669"/>
    <property type="project" value="TreeGrafter"/>
</dbReference>
<dbReference type="PANTHER" id="PTHR43798">
    <property type="entry name" value="MONOACYLGLYCEROL LIPASE"/>
    <property type="match status" value="1"/>
</dbReference>
<reference evidence="2 3" key="1">
    <citation type="submission" date="2019-01" db="EMBL/GenBank/DDBJ databases">
        <title>Ktedonosporobacter rubrisoli SCAWS-G2.</title>
        <authorList>
            <person name="Huang Y."/>
            <person name="Yan B."/>
        </authorList>
    </citation>
    <scope>NUCLEOTIDE SEQUENCE [LARGE SCALE GENOMIC DNA]</scope>
    <source>
        <strain evidence="2 3">SCAWS-G2</strain>
    </source>
</reference>
<dbReference type="KEGG" id="kbs:EPA93_10720"/>
<proteinExistence type="predicted"/>
<dbReference type="PRINTS" id="PR00111">
    <property type="entry name" value="ABHYDROLASE"/>
</dbReference>
<keyword evidence="3" id="KW-1185">Reference proteome</keyword>
<dbReference type="PANTHER" id="PTHR43798:SF5">
    <property type="entry name" value="MONOACYLGLYCEROL LIPASE ABHD6"/>
    <property type="match status" value="1"/>
</dbReference>
<feature type="domain" description="AB hydrolase-1" evidence="1">
    <location>
        <begin position="22"/>
        <end position="251"/>
    </location>
</feature>
<evidence type="ECO:0000313" key="2">
    <source>
        <dbReference type="EMBL" id="QBD76458.1"/>
    </source>
</evidence>
<dbReference type="AlphaFoldDB" id="A0A4P6JMG5"/>
<accession>A0A4P6JMG5</accession>
<dbReference type="Proteomes" id="UP000290365">
    <property type="component" value="Chromosome"/>
</dbReference>
<protein>
    <submittedName>
        <fullName evidence="2">Alpha/beta fold hydrolase</fullName>
    </submittedName>
</protein>
<dbReference type="RefSeq" id="WP_129887262.1">
    <property type="nucleotide sequence ID" value="NZ_CP035758.1"/>
</dbReference>
<dbReference type="EMBL" id="CP035758">
    <property type="protein sequence ID" value="QBD76458.1"/>
    <property type="molecule type" value="Genomic_DNA"/>
</dbReference>
<evidence type="ECO:0000313" key="3">
    <source>
        <dbReference type="Proteomes" id="UP000290365"/>
    </source>
</evidence>
<dbReference type="InterPro" id="IPR029058">
    <property type="entry name" value="AB_hydrolase_fold"/>
</dbReference>
<dbReference type="Gene3D" id="3.40.50.1820">
    <property type="entry name" value="alpha/beta hydrolase"/>
    <property type="match status" value="1"/>
</dbReference>
<name>A0A4P6JMG5_KTERU</name>
<organism evidence="2 3">
    <name type="scientific">Ktedonosporobacter rubrisoli</name>
    <dbReference type="NCBI Taxonomy" id="2509675"/>
    <lineage>
        <taxon>Bacteria</taxon>
        <taxon>Bacillati</taxon>
        <taxon>Chloroflexota</taxon>
        <taxon>Ktedonobacteria</taxon>
        <taxon>Ktedonobacterales</taxon>
        <taxon>Ktedonosporobacteraceae</taxon>
        <taxon>Ktedonosporobacter</taxon>
    </lineage>
</organism>
<dbReference type="GO" id="GO:0047372">
    <property type="term" value="F:monoacylglycerol lipase activity"/>
    <property type="evidence" value="ECO:0007669"/>
    <property type="project" value="TreeGrafter"/>
</dbReference>
<dbReference type="SUPFAM" id="SSF53474">
    <property type="entry name" value="alpha/beta-Hydrolases"/>
    <property type="match status" value="1"/>
</dbReference>
<dbReference type="InterPro" id="IPR000073">
    <property type="entry name" value="AB_hydrolase_1"/>
</dbReference>
<dbReference type="GO" id="GO:0046464">
    <property type="term" value="P:acylglycerol catabolic process"/>
    <property type="evidence" value="ECO:0007669"/>
    <property type="project" value="TreeGrafter"/>
</dbReference>
<dbReference type="InterPro" id="IPR050266">
    <property type="entry name" value="AB_hydrolase_sf"/>
</dbReference>